<accession>A0A183AZK9</accession>
<organism evidence="2">
    <name type="scientific">Echinostoma caproni</name>
    <dbReference type="NCBI Taxonomy" id="27848"/>
    <lineage>
        <taxon>Eukaryota</taxon>
        <taxon>Metazoa</taxon>
        <taxon>Spiralia</taxon>
        <taxon>Lophotrochozoa</taxon>
        <taxon>Platyhelminthes</taxon>
        <taxon>Trematoda</taxon>
        <taxon>Digenea</taxon>
        <taxon>Plagiorchiida</taxon>
        <taxon>Echinostomata</taxon>
        <taxon>Echinostomatoidea</taxon>
        <taxon>Echinostomatidae</taxon>
        <taxon>Echinostoma</taxon>
    </lineage>
</organism>
<protein>
    <submittedName>
        <fullName evidence="2">DUF4162 domain-containing protein</fullName>
    </submittedName>
</protein>
<dbReference type="AlphaFoldDB" id="A0A183AZK9"/>
<dbReference type="PANTHER" id="PTHR11034">
    <property type="entry name" value="N-MYC DOWNSTREAM REGULATED"/>
    <property type="match status" value="1"/>
</dbReference>
<proteinExistence type="inferred from homology"/>
<evidence type="ECO:0000256" key="1">
    <source>
        <dbReference type="ARBA" id="ARBA00005598"/>
    </source>
</evidence>
<sequence length="169" mass="18674">LAENEDIVQFYHALARSLNPINAAGYIYSYMERTSINLVRPLGPPMPGNEAETNTAGSAPTVIETDVCLVTGDRATDLSRALAEMNGQMDPKRTQFLMIPDCTGMVMEENPDRLSVNFLHFLRSIGLLINLTPEKLHQQAATLHEHLPEIDSSLSVENIPARLTLENDS</sequence>
<name>A0A183AZK9_9TREM</name>
<evidence type="ECO:0000313" key="2">
    <source>
        <dbReference type="WBParaSite" id="ECPE_0001243001-mRNA-1"/>
    </source>
</evidence>
<dbReference type="Gene3D" id="3.40.50.1820">
    <property type="entry name" value="alpha/beta hydrolase"/>
    <property type="match status" value="1"/>
</dbReference>
<dbReference type="WBParaSite" id="ECPE_0001243001-mRNA-1">
    <property type="protein sequence ID" value="ECPE_0001243001-mRNA-1"/>
    <property type="gene ID" value="ECPE_0001243001"/>
</dbReference>
<dbReference type="InterPro" id="IPR004142">
    <property type="entry name" value="NDRG"/>
</dbReference>
<dbReference type="Pfam" id="PF03096">
    <property type="entry name" value="Ndr"/>
    <property type="match status" value="1"/>
</dbReference>
<reference evidence="2" key="1">
    <citation type="submission" date="2016-06" db="UniProtKB">
        <authorList>
            <consortium name="WormBaseParasite"/>
        </authorList>
    </citation>
    <scope>IDENTIFICATION</scope>
</reference>
<comment type="similarity">
    <text evidence="1">Belongs to the NDRG family.</text>
</comment>
<dbReference type="InterPro" id="IPR029058">
    <property type="entry name" value="AB_hydrolase_fold"/>
</dbReference>